<keyword evidence="1" id="KW-0472">Membrane</keyword>
<keyword evidence="1" id="KW-1133">Transmembrane helix</keyword>
<sequence length="74" mass="8720">KLPNIKLISFDRICESRNLITNLFKFNSFVFIFLLNGLSSHMLKKSYFYIHFSDYIGLIFDFCKARHTSFSLAS</sequence>
<evidence type="ECO:0000256" key="1">
    <source>
        <dbReference type="SAM" id="Phobius"/>
    </source>
</evidence>
<dbReference type="EMBL" id="NRQW01000022">
    <property type="protein sequence ID" value="PLZ94286.1"/>
    <property type="molecule type" value="Genomic_DNA"/>
</dbReference>
<reference evidence="2 3" key="1">
    <citation type="submission" date="2017-08" db="EMBL/GenBank/DDBJ databases">
        <title>Genomes of Fischerella (Mastigocladus) sp. strains.</title>
        <authorList>
            <person name="Miller S.R."/>
        </authorList>
    </citation>
    <scope>NUCLEOTIDE SEQUENCE [LARGE SCALE GENOMIC DNA]</scope>
    <source>
        <strain evidence="2 3">CCMEE 5323</strain>
    </source>
</reference>
<dbReference type="AlphaFoldDB" id="A0A2N6K8X1"/>
<evidence type="ECO:0000313" key="2">
    <source>
        <dbReference type="EMBL" id="PLZ94286.1"/>
    </source>
</evidence>
<feature type="non-terminal residue" evidence="2">
    <location>
        <position position="1"/>
    </location>
</feature>
<keyword evidence="1" id="KW-0812">Transmembrane</keyword>
<keyword evidence="3" id="KW-1185">Reference proteome</keyword>
<comment type="caution">
    <text evidence="2">The sequence shown here is derived from an EMBL/GenBank/DDBJ whole genome shotgun (WGS) entry which is preliminary data.</text>
</comment>
<organism evidence="2 3">
    <name type="scientific">Fischerella muscicola CCMEE 5323</name>
    <dbReference type="NCBI Taxonomy" id="2019572"/>
    <lineage>
        <taxon>Bacteria</taxon>
        <taxon>Bacillati</taxon>
        <taxon>Cyanobacteriota</taxon>
        <taxon>Cyanophyceae</taxon>
        <taxon>Nostocales</taxon>
        <taxon>Hapalosiphonaceae</taxon>
        <taxon>Fischerella</taxon>
    </lineage>
</organism>
<name>A0A2N6K8X1_FISMU</name>
<feature type="transmembrane region" description="Helical" evidence="1">
    <location>
        <begin position="20"/>
        <end position="38"/>
    </location>
</feature>
<dbReference type="Proteomes" id="UP000235036">
    <property type="component" value="Unassembled WGS sequence"/>
</dbReference>
<gene>
    <name evidence="2" type="ORF">CEN44_01145</name>
</gene>
<accession>A0A2N6K8X1</accession>
<evidence type="ECO:0000313" key="3">
    <source>
        <dbReference type="Proteomes" id="UP000235036"/>
    </source>
</evidence>
<protein>
    <submittedName>
        <fullName evidence="2">Uncharacterized protein</fullName>
    </submittedName>
</protein>
<proteinExistence type="predicted"/>